<dbReference type="GO" id="GO:0016740">
    <property type="term" value="F:transferase activity"/>
    <property type="evidence" value="ECO:0007669"/>
    <property type="project" value="UniProtKB-KW"/>
</dbReference>
<dbReference type="InterPro" id="IPR007453">
    <property type="entry name" value="DsrC/TusE"/>
</dbReference>
<dbReference type="PANTHER" id="PTHR37010">
    <property type="entry name" value="SULFURTRANSFERASE TUSE"/>
    <property type="match status" value="1"/>
</dbReference>
<proteinExistence type="inferred from homology"/>
<feature type="active site" description="Cysteine persulfide intermediate" evidence="4">
    <location>
        <position position="107"/>
    </location>
</feature>
<evidence type="ECO:0000256" key="4">
    <source>
        <dbReference type="PIRSR" id="PIRSR006223-50"/>
    </source>
</evidence>
<dbReference type="InterPro" id="IPR043163">
    <property type="entry name" value="DsrC-like_N"/>
</dbReference>
<dbReference type="PANTHER" id="PTHR37010:SF1">
    <property type="entry name" value="SULFURTRANSFERASE TUSE"/>
    <property type="match status" value="1"/>
</dbReference>
<dbReference type="RefSeq" id="WP_013661951.1">
    <property type="nucleotide sequence ID" value="NC_015276.1"/>
</dbReference>
<dbReference type="Proteomes" id="UP000001062">
    <property type="component" value="Chromosome"/>
</dbReference>
<evidence type="ECO:0000256" key="3">
    <source>
        <dbReference type="PIRNR" id="PIRNR006223"/>
    </source>
</evidence>
<dbReference type="InterPro" id="IPR042072">
    <property type="entry name" value="DsrC-like_C"/>
</dbReference>
<dbReference type="Gene3D" id="3.30.1420.10">
    <property type="match status" value="1"/>
</dbReference>
<comment type="similarity">
    <text evidence="3">Belongs to the dsrC/tusE family.</text>
</comment>
<comment type="function">
    <text evidence="3">Part of a sulfur-relay system.</text>
</comment>
<dbReference type="PIRSF" id="PIRSF006223">
    <property type="entry name" value="DsrC_TusE"/>
    <property type="match status" value="1"/>
</dbReference>
<dbReference type="SUPFAM" id="SSF69721">
    <property type="entry name" value="DsrC, the gamma subunit of dissimilatory sulfite reductase"/>
    <property type="match status" value="1"/>
</dbReference>
<dbReference type="Gene3D" id="1.10.10.370">
    <property type="entry name" value="DsrC-like protein, C-terminal domain"/>
    <property type="match status" value="1"/>
</dbReference>
<dbReference type="PATRIC" id="fig|717774.3.peg.2908"/>
<dbReference type="GO" id="GO:0002143">
    <property type="term" value="P:tRNA wobble position uridine thiolation"/>
    <property type="evidence" value="ECO:0007669"/>
    <property type="project" value="TreeGrafter"/>
</dbReference>
<accession>F2JZ70</accession>
<dbReference type="EC" id="2.8.1.-" evidence="3"/>
<keyword evidence="2" id="KW-0963">Cytoplasm</keyword>
<dbReference type="OrthoDB" id="9786347at2"/>
<dbReference type="eggNOG" id="COG2920">
    <property type="taxonomic scope" value="Bacteria"/>
</dbReference>
<dbReference type="KEGG" id="mme:Marme_2825"/>
<dbReference type="STRING" id="717774.Marme_2825"/>
<dbReference type="InterPro" id="IPR025526">
    <property type="entry name" value="DsrC-like_dom_sf"/>
</dbReference>
<dbReference type="NCBIfam" id="TIGR03342">
    <property type="entry name" value="dsrC_tusE_dsvC"/>
    <property type="match status" value="1"/>
</dbReference>
<sequence length="108" mass="12000">MQPSYQNLALDEEGYLLDLNDWSESLATEIAEVEGIELTDAHWDIIYLLRDFYKEFEVSPAMRPLVKAVSKKLGADKGKSIYLMTLFPGSPPKLGAKIAGLPKPANCL</sequence>
<dbReference type="AlphaFoldDB" id="F2JZ70"/>
<comment type="subcellular location">
    <subcellularLocation>
        <location evidence="1">Cytoplasm</location>
    </subcellularLocation>
</comment>
<dbReference type="GO" id="GO:0005737">
    <property type="term" value="C:cytoplasm"/>
    <property type="evidence" value="ECO:0007669"/>
    <property type="project" value="UniProtKB-SubCell"/>
</dbReference>
<evidence type="ECO:0000313" key="5">
    <source>
        <dbReference type="EMBL" id="ADZ92048.1"/>
    </source>
</evidence>
<reference evidence="5 6" key="1">
    <citation type="journal article" date="2012" name="Stand. Genomic Sci.">
        <title>Complete genome sequence of the melanogenic marine bacterium Marinomonas mediterranea type strain (MMB-1(T)).</title>
        <authorList>
            <person name="Lucas-Elio P."/>
            <person name="Goodwin L."/>
            <person name="Woyke T."/>
            <person name="Pitluck S."/>
            <person name="Nolan M."/>
            <person name="Kyrpides N.C."/>
            <person name="Detter J.C."/>
            <person name="Copeland A."/>
            <person name="Teshima H."/>
            <person name="Bruce D."/>
            <person name="Detter C."/>
            <person name="Tapia R."/>
            <person name="Han S."/>
            <person name="Land M.L."/>
            <person name="Ivanova N."/>
            <person name="Mikhailova N."/>
            <person name="Johnston A.W."/>
            <person name="Sanchez-Amat A."/>
        </authorList>
    </citation>
    <scope>NUCLEOTIDE SEQUENCE [LARGE SCALE GENOMIC DNA]</scope>
    <source>
        <strain evidence="6">ATCC 700492 / JCM 21426 / NBRC 103028 / MMB-1</strain>
    </source>
</reference>
<gene>
    <name evidence="5" type="ordered locus">Marme_2825</name>
</gene>
<dbReference type="EMBL" id="CP002583">
    <property type="protein sequence ID" value="ADZ92048.1"/>
    <property type="molecule type" value="Genomic_DNA"/>
</dbReference>
<keyword evidence="3" id="KW-0808">Transferase</keyword>
<evidence type="ECO:0000313" key="6">
    <source>
        <dbReference type="Proteomes" id="UP000001062"/>
    </source>
</evidence>
<dbReference type="HOGENOM" id="CLU_153199_1_0_6"/>
<evidence type="ECO:0000256" key="2">
    <source>
        <dbReference type="ARBA" id="ARBA00022490"/>
    </source>
</evidence>
<keyword evidence="6" id="KW-1185">Reference proteome</keyword>
<organism evidence="5 6">
    <name type="scientific">Marinomonas mediterranea (strain ATCC 700492 / JCM 21426 / NBRC 103028 / MMB-1)</name>
    <dbReference type="NCBI Taxonomy" id="717774"/>
    <lineage>
        <taxon>Bacteria</taxon>
        <taxon>Pseudomonadati</taxon>
        <taxon>Pseudomonadota</taxon>
        <taxon>Gammaproteobacteria</taxon>
        <taxon>Oceanospirillales</taxon>
        <taxon>Oceanospirillaceae</taxon>
        <taxon>Marinomonas</taxon>
    </lineage>
</organism>
<protein>
    <recommendedName>
        <fullName evidence="3">Sulfurtransferase</fullName>
        <ecNumber evidence="3">2.8.1.-</ecNumber>
    </recommendedName>
</protein>
<evidence type="ECO:0000256" key="1">
    <source>
        <dbReference type="ARBA" id="ARBA00004496"/>
    </source>
</evidence>
<name>F2JZ70_MARM1</name>
<dbReference type="GO" id="GO:0097163">
    <property type="term" value="F:sulfur carrier activity"/>
    <property type="evidence" value="ECO:0007669"/>
    <property type="project" value="TreeGrafter"/>
</dbReference>
<dbReference type="Pfam" id="PF04358">
    <property type="entry name" value="DsrC"/>
    <property type="match status" value="1"/>
</dbReference>